<dbReference type="EMBL" id="JABTTE010000016">
    <property type="protein sequence ID" value="NSL52457.1"/>
    <property type="molecule type" value="Genomic_DNA"/>
</dbReference>
<dbReference type="AlphaFoldDB" id="A0A8J8GF04"/>
<keyword evidence="3" id="KW-1185">Reference proteome</keyword>
<keyword evidence="1" id="KW-1133">Transmembrane helix</keyword>
<name>A0A8J8GF04_9BACI</name>
<keyword evidence="1" id="KW-0472">Membrane</keyword>
<keyword evidence="1" id="KW-0812">Transmembrane</keyword>
<feature type="transmembrane region" description="Helical" evidence="1">
    <location>
        <begin position="89"/>
        <end position="107"/>
    </location>
</feature>
<feature type="transmembrane region" description="Helical" evidence="1">
    <location>
        <begin position="60"/>
        <end position="83"/>
    </location>
</feature>
<dbReference type="Proteomes" id="UP000625804">
    <property type="component" value="Unassembled WGS sequence"/>
</dbReference>
<comment type="caution">
    <text evidence="2">The sequence shown here is derived from an EMBL/GenBank/DDBJ whole genome shotgun (WGS) entry which is preliminary data.</text>
</comment>
<evidence type="ECO:0000313" key="2">
    <source>
        <dbReference type="EMBL" id="NSL52457.1"/>
    </source>
</evidence>
<gene>
    <name evidence="2" type="ORF">HR057_11905</name>
</gene>
<dbReference type="RefSeq" id="WP_173731662.1">
    <property type="nucleotide sequence ID" value="NZ_JABTTE010000016.1"/>
</dbReference>
<evidence type="ECO:0000313" key="3">
    <source>
        <dbReference type="Proteomes" id="UP000625804"/>
    </source>
</evidence>
<proteinExistence type="predicted"/>
<evidence type="ECO:0000256" key="1">
    <source>
        <dbReference type="SAM" id="Phobius"/>
    </source>
</evidence>
<accession>A0A8J8GF04</accession>
<organism evidence="2 3">
    <name type="scientific">Calidifontibacillus erzurumensis</name>
    <dbReference type="NCBI Taxonomy" id="2741433"/>
    <lineage>
        <taxon>Bacteria</taxon>
        <taxon>Bacillati</taxon>
        <taxon>Bacillota</taxon>
        <taxon>Bacilli</taxon>
        <taxon>Bacillales</taxon>
        <taxon>Bacillaceae</taxon>
        <taxon>Calidifontibacillus/Schinkia group</taxon>
        <taxon>Calidifontibacillus</taxon>
    </lineage>
</organism>
<sequence>MKKQTLILLGVLLFPWISMLFMRKREVEKYLYSVIFISFLTKAIDKFGEKRKWWRFYKGISLFNSMDFFIMGPYLVSSFWMLKWFYGKFVRYLVMNVLMQSVFAYLGGVEYAERFKIFRLVRISKWQYILSTFIRAIALYGFQYFSDFCVNGTKKAKDYIIKPNGI</sequence>
<protein>
    <submittedName>
        <fullName evidence="2">Uncharacterized protein</fullName>
    </submittedName>
</protein>
<reference evidence="2" key="1">
    <citation type="submission" date="2020-06" db="EMBL/GenBank/DDBJ databases">
        <title>A novel thermopfilic bacterium from Erzurum, Turkey.</title>
        <authorList>
            <person name="Adiguzel A."/>
            <person name="Ay H."/>
            <person name="Baltaci M.O."/>
        </authorList>
    </citation>
    <scope>NUCLEOTIDE SEQUENCE</scope>
    <source>
        <strain evidence="2">P2</strain>
    </source>
</reference>